<feature type="transmembrane region" description="Helical" evidence="1">
    <location>
        <begin position="43"/>
        <end position="67"/>
    </location>
</feature>
<comment type="caution">
    <text evidence="2">The sequence shown here is derived from an EMBL/GenBank/DDBJ whole genome shotgun (WGS) entry which is preliminary data.</text>
</comment>
<dbReference type="Proteomes" id="UP000622547">
    <property type="component" value="Unassembled WGS sequence"/>
</dbReference>
<dbReference type="EMBL" id="BOOP01000001">
    <property type="protein sequence ID" value="GII35212.1"/>
    <property type="molecule type" value="Genomic_DNA"/>
</dbReference>
<evidence type="ECO:0000256" key="1">
    <source>
        <dbReference type="SAM" id="Phobius"/>
    </source>
</evidence>
<evidence type="ECO:0000313" key="3">
    <source>
        <dbReference type="Proteomes" id="UP000622547"/>
    </source>
</evidence>
<name>A0A8J3XBM5_9ACTN</name>
<keyword evidence="1" id="KW-0472">Membrane</keyword>
<organism evidence="2 3">
    <name type="scientific">Planotetraspora phitsanulokensis</name>
    <dbReference type="NCBI Taxonomy" id="575192"/>
    <lineage>
        <taxon>Bacteria</taxon>
        <taxon>Bacillati</taxon>
        <taxon>Actinomycetota</taxon>
        <taxon>Actinomycetes</taxon>
        <taxon>Streptosporangiales</taxon>
        <taxon>Streptosporangiaceae</taxon>
        <taxon>Planotetraspora</taxon>
    </lineage>
</organism>
<keyword evidence="3" id="KW-1185">Reference proteome</keyword>
<protein>
    <submittedName>
        <fullName evidence="2">Uncharacterized protein</fullName>
    </submittedName>
</protein>
<evidence type="ECO:0000313" key="2">
    <source>
        <dbReference type="EMBL" id="GII35212.1"/>
    </source>
</evidence>
<proteinExistence type="predicted"/>
<dbReference type="AlphaFoldDB" id="A0A8J3XBM5"/>
<gene>
    <name evidence="2" type="ORF">Pph01_02150</name>
</gene>
<accession>A0A8J3XBM5</accession>
<keyword evidence="1" id="KW-0812">Transmembrane</keyword>
<keyword evidence="1" id="KW-1133">Transmembrane helix</keyword>
<reference evidence="2 3" key="1">
    <citation type="submission" date="2021-01" db="EMBL/GenBank/DDBJ databases">
        <title>Whole genome shotgun sequence of Planotetraspora phitsanulokensis NBRC 104273.</title>
        <authorList>
            <person name="Komaki H."/>
            <person name="Tamura T."/>
        </authorList>
    </citation>
    <scope>NUCLEOTIDE SEQUENCE [LARGE SCALE GENOMIC DNA]</scope>
    <source>
        <strain evidence="2 3">NBRC 104273</strain>
    </source>
</reference>
<sequence>MRHVTENDLRTVLAERGADGPGRPFHVAEIVKQGRRMRLRKRVAAGATLAGIAAVITGMFGIALPLIDRETTASQPSLRLPASVQMPERMEGALGILSLIHSEAHPFVGQRVRVTFRPTSDNTGRTIRCADPRDWVLVRTADGGSEFGRCGARTGAQGSGLDTQRFETSSGWVGEAQNIDIWVFPADAPVAEGPTGPQYGNCKVHDPKQGTCDGRFTAKTITTNPERLAAVVGRQPGLWSVGIYDKAEGD</sequence>
<dbReference type="RefSeq" id="WP_204070977.1">
    <property type="nucleotide sequence ID" value="NZ_BAABHI010000008.1"/>
</dbReference>